<proteinExistence type="predicted"/>
<protein>
    <submittedName>
        <fullName evidence="1">Uncharacterized protein</fullName>
    </submittedName>
</protein>
<reference evidence="1 2" key="1">
    <citation type="submission" date="2017-02" db="EMBL/GenBank/DDBJ databases">
        <authorList>
            <person name="Peterson S.W."/>
        </authorList>
    </citation>
    <scope>NUCLEOTIDE SEQUENCE [LARGE SCALE GENOMIC DNA]</scope>
    <source>
        <strain evidence="1 2">M1</strain>
    </source>
</reference>
<accession>A0A1T5LLC2</accession>
<sequence>MKNKKTIITITLAGLGMAAFLYKNNMPKIPIKEYKLLCLELAEIDDQIARNELEGNTINRNSIVFPPKDKSIKNRYKIFFDMYKKYSREELKEEKKKLLDRLEISKQYKNDESEDLELVIE</sequence>
<dbReference type="Proteomes" id="UP000190285">
    <property type="component" value="Unassembled WGS sequence"/>
</dbReference>
<dbReference type="AlphaFoldDB" id="A0A1T5LLC2"/>
<dbReference type="RefSeq" id="WP_079492710.1">
    <property type="nucleotide sequence ID" value="NZ_FUZT01000007.1"/>
</dbReference>
<gene>
    <name evidence="1" type="ORF">SAMN02194393_03026</name>
</gene>
<evidence type="ECO:0000313" key="2">
    <source>
        <dbReference type="Proteomes" id="UP000190285"/>
    </source>
</evidence>
<keyword evidence="2" id="KW-1185">Reference proteome</keyword>
<organism evidence="1 2">
    <name type="scientific">Maledivibacter halophilus</name>
    <dbReference type="NCBI Taxonomy" id="36842"/>
    <lineage>
        <taxon>Bacteria</taxon>
        <taxon>Bacillati</taxon>
        <taxon>Bacillota</taxon>
        <taxon>Clostridia</taxon>
        <taxon>Peptostreptococcales</taxon>
        <taxon>Caminicellaceae</taxon>
        <taxon>Maledivibacter</taxon>
    </lineage>
</organism>
<dbReference type="EMBL" id="FUZT01000007">
    <property type="protein sequence ID" value="SKC76710.1"/>
    <property type="molecule type" value="Genomic_DNA"/>
</dbReference>
<dbReference type="OrthoDB" id="1853432at2"/>
<name>A0A1T5LLC2_9FIRM</name>
<evidence type="ECO:0000313" key="1">
    <source>
        <dbReference type="EMBL" id="SKC76710.1"/>
    </source>
</evidence>